<organism evidence="1 2">
    <name type="scientific">Erpetoichthys calabaricus</name>
    <name type="common">Rope fish</name>
    <name type="synonym">Calamoichthys calabaricus</name>
    <dbReference type="NCBI Taxonomy" id="27687"/>
    <lineage>
        <taxon>Eukaryota</taxon>
        <taxon>Metazoa</taxon>
        <taxon>Chordata</taxon>
        <taxon>Craniata</taxon>
        <taxon>Vertebrata</taxon>
        <taxon>Euteleostomi</taxon>
        <taxon>Actinopterygii</taxon>
        <taxon>Polypteriformes</taxon>
        <taxon>Polypteridae</taxon>
        <taxon>Erpetoichthys</taxon>
    </lineage>
</organism>
<evidence type="ECO:0008006" key="3">
    <source>
        <dbReference type="Google" id="ProtNLM"/>
    </source>
</evidence>
<reference evidence="1" key="2">
    <citation type="submission" date="2025-08" db="UniProtKB">
        <authorList>
            <consortium name="Ensembl"/>
        </authorList>
    </citation>
    <scope>IDENTIFICATION</scope>
</reference>
<dbReference type="InterPro" id="IPR011989">
    <property type="entry name" value="ARM-like"/>
</dbReference>
<dbReference type="InterPro" id="IPR042359">
    <property type="entry name" value="TERB1"/>
</dbReference>
<protein>
    <recommendedName>
        <fullName evidence="3">Telomere repeats-binding bouquet formation protein 1</fullName>
    </recommendedName>
</protein>
<name>A0A8C4SFS9_ERPCA</name>
<dbReference type="Proteomes" id="UP000694620">
    <property type="component" value="Chromosome 9"/>
</dbReference>
<evidence type="ECO:0000313" key="2">
    <source>
        <dbReference type="Proteomes" id="UP000694620"/>
    </source>
</evidence>
<dbReference type="GO" id="GO:0070197">
    <property type="term" value="P:meiotic attachment of telomere to nuclear envelope"/>
    <property type="evidence" value="ECO:0007669"/>
    <property type="project" value="InterPro"/>
</dbReference>
<proteinExistence type="predicted"/>
<dbReference type="InterPro" id="IPR016024">
    <property type="entry name" value="ARM-type_fold"/>
</dbReference>
<dbReference type="PANTHER" id="PTHR14014:SF0">
    <property type="entry name" value="TELOMERE REPEATS-BINDING BOUQUET FORMATION PROTEIN 1"/>
    <property type="match status" value="1"/>
</dbReference>
<dbReference type="Gene3D" id="1.25.10.10">
    <property type="entry name" value="Leucine-rich Repeat Variant"/>
    <property type="match status" value="1"/>
</dbReference>
<reference evidence="1" key="3">
    <citation type="submission" date="2025-09" db="UniProtKB">
        <authorList>
            <consortium name="Ensembl"/>
        </authorList>
    </citation>
    <scope>IDENTIFICATION</scope>
</reference>
<dbReference type="AlphaFoldDB" id="A0A8C4SFS9"/>
<dbReference type="GO" id="GO:0007129">
    <property type="term" value="P:homologous chromosome pairing at meiosis"/>
    <property type="evidence" value="ECO:0007669"/>
    <property type="project" value="TreeGrafter"/>
</dbReference>
<evidence type="ECO:0000313" key="1">
    <source>
        <dbReference type="Ensembl" id="ENSECRP00000016363.1"/>
    </source>
</evidence>
<dbReference type="GeneTree" id="ENSGT00390000005075"/>
<sequence>MYHGIEQDFKSTFKTQLDFLKTDLNLLLECLKCQMDSPSAQKQALVTIYAVCQQNGDISNYFREIGGLLFVCNLALSSKHFGVKEASFFLLGALAESNVFCQQVLCKSDLLKELALSLSHESPLSLKRVAVYLLLALVTNNSNFPISHQSKIYENISSCYQFWMSVFSTLCACVNNPQNEENQRICTSVFKDINSWLQKHNCKDIIQPVCSFVGLTVANNSSSQEYFSAVGGLDTLAQMLMKLSDESLQNPSASESAVIVIKTLCSCIADNAALAAGLSKYNIVRKLLLLLSNCDLNTSNKLCIILTLGHCTVAAGKCFFLRVLIITSV</sequence>
<keyword evidence="2" id="KW-1185">Reference proteome</keyword>
<reference evidence="1" key="1">
    <citation type="submission" date="2021-06" db="EMBL/GenBank/DDBJ databases">
        <authorList>
            <consortium name="Wellcome Sanger Institute Data Sharing"/>
        </authorList>
    </citation>
    <scope>NUCLEOTIDE SEQUENCE [LARGE SCALE GENOMIC DNA]</scope>
</reference>
<accession>A0A8C4SFS9</accession>
<dbReference type="SUPFAM" id="SSF48371">
    <property type="entry name" value="ARM repeat"/>
    <property type="match status" value="1"/>
</dbReference>
<dbReference type="PANTHER" id="PTHR14014">
    <property type="entry name" value="TELOMERE REPEATS-BINDING BOUQUET FORMATION PROTEIN 1"/>
    <property type="match status" value="1"/>
</dbReference>
<dbReference type="Ensembl" id="ENSECRT00000016656.1">
    <property type="protein sequence ID" value="ENSECRP00000016363.1"/>
    <property type="gene ID" value="ENSECRG00000010904.1"/>
</dbReference>